<dbReference type="Proteomes" id="UP000314294">
    <property type="component" value="Unassembled WGS sequence"/>
</dbReference>
<name>A0A4Z2JC02_9TELE</name>
<keyword evidence="2" id="KW-1185">Reference proteome</keyword>
<comment type="caution">
    <text evidence="1">The sequence shown here is derived from an EMBL/GenBank/DDBJ whole genome shotgun (WGS) entry which is preliminary data.</text>
</comment>
<reference evidence="1 2" key="1">
    <citation type="submission" date="2019-03" db="EMBL/GenBank/DDBJ databases">
        <title>First draft genome of Liparis tanakae, snailfish: a comprehensive survey of snailfish specific genes.</title>
        <authorList>
            <person name="Kim W."/>
            <person name="Song I."/>
            <person name="Jeong J.-H."/>
            <person name="Kim D."/>
            <person name="Kim S."/>
            <person name="Ryu S."/>
            <person name="Song J.Y."/>
            <person name="Lee S.K."/>
        </authorList>
    </citation>
    <scope>NUCLEOTIDE SEQUENCE [LARGE SCALE GENOMIC DNA]</scope>
    <source>
        <tissue evidence="1">Muscle</tissue>
    </source>
</reference>
<evidence type="ECO:0000313" key="1">
    <source>
        <dbReference type="EMBL" id="TNN87845.1"/>
    </source>
</evidence>
<evidence type="ECO:0000313" key="2">
    <source>
        <dbReference type="Proteomes" id="UP000314294"/>
    </source>
</evidence>
<dbReference type="EMBL" id="SRLO01000008">
    <property type="protein sequence ID" value="TNN87845.1"/>
    <property type="molecule type" value="Genomic_DNA"/>
</dbReference>
<dbReference type="AlphaFoldDB" id="A0A4Z2JC02"/>
<organism evidence="1 2">
    <name type="scientific">Liparis tanakae</name>
    <name type="common">Tanaka's snailfish</name>
    <dbReference type="NCBI Taxonomy" id="230148"/>
    <lineage>
        <taxon>Eukaryota</taxon>
        <taxon>Metazoa</taxon>
        <taxon>Chordata</taxon>
        <taxon>Craniata</taxon>
        <taxon>Vertebrata</taxon>
        <taxon>Euteleostomi</taxon>
        <taxon>Actinopterygii</taxon>
        <taxon>Neopterygii</taxon>
        <taxon>Teleostei</taxon>
        <taxon>Neoteleostei</taxon>
        <taxon>Acanthomorphata</taxon>
        <taxon>Eupercaria</taxon>
        <taxon>Perciformes</taxon>
        <taxon>Cottioidei</taxon>
        <taxon>Cottales</taxon>
        <taxon>Liparidae</taxon>
        <taxon>Liparis</taxon>
    </lineage>
</organism>
<proteinExistence type="predicted"/>
<sequence length="213" mass="22692">MSDSKSLETVSGGIDSVQLQVRQRVQSRERMAPQDEEGWTKYNLLFGLMIHCSDLEEANNPKVTPKISVHILGKASVDVWPGVTGGGGGGSGGGCDVTKHFPTPDGQRSEVRRQSSIAGQRHRHQLPGAQSLIVLAQPQLGPGGPDGQDASLRRVDHGAEAADTEHPQWCDLTFGQVFAEVHDGPHVAVNRGIRMGDGGLGLSQPLSDHTTDI</sequence>
<accession>A0A4Z2JC02</accession>
<protein>
    <submittedName>
        <fullName evidence="1">Uncharacterized protein</fullName>
    </submittedName>
</protein>
<gene>
    <name evidence="1" type="ORF">EYF80_001809</name>
</gene>